<dbReference type="AlphaFoldDB" id="A0A9X2RG37"/>
<comment type="catalytic activity">
    <reaction evidence="14 15">
        <text>tRNA(Phe) + L-phenylalanine + ATP = L-phenylalanyl-tRNA(Phe) + AMP + diphosphate + H(+)</text>
        <dbReference type="Rhea" id="RHEA:19413"/>
        <dbReference type="Rhea" id="RHEA-COMP:9668"/>
        <dbReference type="Rhea" id="RHEA-COMP:9699"/>
        <dbReference type="ChEBI" id="CHEBI:15378"/>
        <dbReference type="ChEBI" id="CHEBI:30616"/>
        <dbReference type="ChEBI" id="CHEBI:33019"/>
        <dbReference type="ChEBI" id="CHEBI:58095"/>
        <dbReference type="ChEBI" id="CHEBI:78442"/>
        <dbReference type="ChEBI" id="CHEBI:78531"/>
        <dbReference type="ChEBI" id="CHEBI:456215"/>
        <dbReference type="EC" id="6.1.1.20"/>
    </reaction>
</comment>
<dbReference type="GO" id="GO:0004826">
    <property type="term" value="F:phenylalanine-tRNA ligase activity"/>
    <property type="evidence" value="ECO:0007669"/>
    <property type="project" value="UniProtKB-UniRule"/>
</dbReference>
<evidence type="ECO:0000259" key="18">
    <source>
        <dbReference type="PROSITE" id="PS51447"/>
    </source>
</evidence>
<dbReference type="Pfam" id="PF01588">
    <property type="entry name" value="tRNA_bind"/>
    <property type="match status" value="1"/>
</dbReference>
<dbReference type="InterPro" id="IPR045864">
    <property type="entry name" value="aa-tRNA-synth_II/BPL/LPL"/>
</dbReference>
<keyword evidence="4 15" id="KW-0963">Cytoplasm</keyword>
<evidence type="ECO:0000256" key="2">
    <source>
        <dbReference type="ARBA" id="ARBA00008653"/>
    </source>
</evidence>
<feature type="domain" description="FDX-ACB" evidence="18">
    <location>
        <begin position="708"/>
        <end position="801"/>
    </location>
</feature>
<keyword evidence="21" id="KW-1185">Reference proteome</keyword>
<dbReference type="SMART" id="SM00896">
    <property type="entry name" value="FDX-ACB"/>
    <property type="match status" value="1"/>
</dbReference>
<dbReference type="InterPro" id="IPR004532">
    <property type="entry name" value="Phe-tRNA-ligase_IIc_bsu_bact"/>
</dbReference>
<keyword evidence="11 16" id="KW-0694">RNA-binding</keyword>
<keyword evidence="10 15" id="KW-0460">Magnesium</keyword>
<evidence type="ECO:0000256" key="5">
    <source>
        <dbReference type="ARBA" id="ARBA00022555"/>
    </source>
</evidence>
<name>A0A9X2RG37_9BACT</name>
<dbReference type="Proteomes" id="UP001139125">
    <property type="component" value="Unassembled WGS sequence"/>
</dbReference>
<dbReference type="CDD" id="cd02796">
    <property type="entry name" value="tRNA_bind_bactPheRS"/>
    <property type="match status" value="1"/>
</dbReference>
<dbReference type="EC" id="6.1.1.20" evidence="15"/>
<dbReference type="Gene3D" id="3.50.40.10">
    <property type="entry name" value="Phenylalanyl-trna Synthetase, Chain B, domain 3"/>
    <property type="match status" value="1"/>
</dbReference>
<evidence type="ECO:0000256" key="6">
    <source>
        <dbReference type="ARBA" id="ARBA00022598"/>
    </source>
</evidence>
<dbReference type="InterPro" id="IPR005121">
    <property type="entry name" value="Fdx_antiC-bd"/>
</dbReference>
<keyword evidence="9 15" id="KW-0067">ATP-binding</keyword>
<dbReference type="InterPro" id="IPR005147">
    <property type="entry name" value="tRNA_synthase_B5-dom"/>
</dbReference>
<dbReference type="GO" id="GO:0000287">
    <property type="term" value="F:magnesium ion binding"/>
    <property type="evidence" value="ECO:0007669"/>
    <property type="project" value="UniProtKB-UniRule"/>
</dbReference>
<dbReference type="Pfam" id="PF17759">
    <property type="entry name" value="tRNA_synthFbeta"/>
    <property type="match status" value="1"/>
</dbReference>
<dbReference type="PANTHER" id="PTHR10947">
    <property type="entry name" value="PHENYLALANYL-TRNA SYNTHETASE BETA CHAIN AND LEUCINE-RICH REPEAT-CONTAINING PROTEIN 47"/>
    <property type="match status" value="1"/>
</dbReference>
<dbReference type="PANTHER" id="PTHR10947:SF0">
    <property type="entry name" value="PHENYLALANINE--TRNA LIGASE BETA SUBUNIT"/>
    <property type="match status" value="1"/>
</dbReference>
<sequence>MKVSYNWLKEFIDLPLSPEETAEKLTLIGLEVEEVESFGSSLEGVIVGEVLEVRAHPNADRLQICDVYLGNSQTQIVCGAKNVAAGQKVPVATVGSTLPIKLDDGSFLKIKKAKLRGEVSEGMICAEDELGLGTDHEGIMVLDEDLKVGMPISEIFDLYEDTIIDIAITPNRPDATCHLGVARDLAAALNIDLKKPEISSGKTVQNSEDITIKIENAEKCHRYVGKMVKGVEIKESPSWLRNKLKAIGVRPVNNVVDVTNYVMYELGQPLHAFDYKTIRGKEIVVKDFSKEIEFETLDHVKRKCTPGTLFICDGEGPVAIAGVMGGVDSEVGDDTTDILIESAYFDPGSIRRTAKEQTLQTDASYRFERGIDPNLQAIAAERAAQLIAEVAGGEISEETVDIHPNKTETHQLTLRKSYTNRLLGTDFDISTIATILEGLELKEVNWDDDTITLEIPTFRPDLEREVDLIEEVGRLFDYNKIPAPKHGIYVSSEPINEWENLNQKIRNTCLQLGLREIYSNSLISEKEASHFGELDDMISALNPLNKDMNTLRPSLLHGFLKSASYNFNRKRAGVRFFELGHVFNADKEGTYYEGIKEEVHVLLGLAGLKNQDSWSEEAESYSIFDLKALVHAFLSKLNLMEHLSSKAKDETTLEYFWGEKKIGTLFLPSDDLKEAYDFEQEAFVAEISVSAISEALAVIPENTFKAVPKFPAFEFDFAVIVSQSVTAGELMEVIEDKAGDQLESIDIFDVFEGESIGKGNKSLAFRLNFLDPNKTLNIKEVEPIIQRIVKSLEKDFSAKLRG</sequence>
<evidence type="ECO:0000259" key="17">
    <source>
        <dbReference type="PROSITE" id="PS50886"/>
    </source>
</evidence>
<feature type="binding site" evidence="15">
    <location>
        <position position="470"/>
    </location>
    <ligand>
        <name>Mg(2+)</name>
        <dbReference type="ChEBI" id="CHEBI:18420"/>
        <note>shared with alpha subunit</note>
    </ligand>
</feature>
<dbReference type="NCBIfam" id="TIGR00472">
    <property type="entry name" value="pheT_bact"/>
    <property type="match status" value="1"/>
</dbReference>
<evidence type="ECO:0000313" key="20">
    <source>
        <dbReference type="EMBL" id="MCP9292960.1"/>
    </source>
</evidence>
<evidence type="ECO:0000256" key="4">
    <source>
        <dbReference type="ARBA" id="ARBA00022490"/>
    </source>
</evidence>
<comment type="subcellular location">
    <subcellularLocation>
        <location evidence="1 15">Cytoplasm</location>
    </subcellularLocation>
</comment>
<comment type="subunit">
    <text evidence="3 15">Tetramer of two alpha and two beta subunits.</text>
</comment>
<comment type="cofactor">
    <cofactor evidence="15">
        <name>Mg(2+)</name>
        <dbReference type="ChEBI" id="CHEBI:18420"/>
    </cofactor>
    <text evidence="15">Binds 2 magnesium ions per tetramer.</text>
</comment>
<comment type="caution">
    <text evidence="20">The sequence shown here is derived from an EMBL/GenBank/DDBJ whole genome shotgun (WGS) entry which is preliminary data.</text>
</comment>
<dbReference type="SMART" id="SM00874">
    <property type="entry name" value="B5"/>
    <property type="match status" value="1"/>
</dbReference>
<keyword evidence="7 15" id="KW-0479">Metal-binding</keyword>
<dbReference type="NCBIfam" id="NF045760">
    <property type="entry name" value="YtpR"/>
    <property type="match status" value="1"/>
</dbReference>
<evidence type="ECO:0000256" key="7">
    <source>
        <dbReference type="ARBA" id="ARBA00022723"/>
    </source>
</evidence>
<evidence type="ECO:0000256" key="16">
    <source>
        <dbReference type="PROSITE-ProRule" id="PRU00209"/>
    </source>
</evidence>
<evidence type="ECO:0000256" key="3">
    <source>
        <dbReference type="ARBA" id="ARBA00011209"/>
    </source>
</evidence>
<evidence type="ECO:0000256" key="10">
    <source>
        <dbReference type="ARBA" id="ARBA00022842"/>
    </source>
</evidence>
<accession>A0A9X2RG37</accession>
<keyword evidence="12 15" id="KW-0648">Protein biosynthesis</keyword>
<reference evidence="20" key="1">
    <citation type="submission" date="2022-06" db="EMBL/GenBank/DDBJ databases">
        <title>Gracilimonas sp. CAU 1638 isolated from sea sediment.</title>
        <authorList>
            <person name="Kim W."/>
        </authorList>
    </citation>
    <scope>NUCLEOTIDE SEQUENCE</scope>
    <source>
        <strain evidence="20">CAU 1638</strain>
    </source>
</reference>
<dbReference type="InterPro" id="IPR005146">
    <property type="entry name" value="B3/B4_tRNA-bd"/>
</dbReference>
<protein>
    <recommendedName>
        <fullName evidence="15">Phenylalanine--tRNA ligase beta subunit</fullName>
        <ecNumber evidence="15">6.1.1.20</ecNumber>
    </recommendedName>
    <alternativeName>
        <fullName evidence="15">Phenylalanyl-tRNA synthetase beta subunit</fullName>
        <shortName evidence="15">PheRS</shortName>
    </alternativeName>
</protein>
<dbReference type="GO" id="GO:0006432">
    <property type="term" value="P:phenylalanyl-tRNA aminoacylation"/>
    <property type="evidence" value="ECO:0007669"/>
    <property type="project" value="UniProtKB-UniRule"/>
</dbReference>
<dbReference type="GO" id="GO:0009328">
    <property type="term" value="C:phenylalanine-tRNA ligase complex"/>
    <property type="evidence" value="ECO:0007669"/>
    <property type="project" value="TreeGrafter"/>
</dbReference>
<dbReference type="FunFam" id="2.40.50.140:FF:000045">
    <property type="entry name" value="Phenylalanine--tRNA ligase beta subunit"/>
    <property type="match status" value="1"/>
</dbReference>
<dbReference type="InterPro" id="IPR041616">
    <property type="entry name" value="PheRS_beta_core"/>
</dbReference>
<dbReference type="Gene3D" id="3.30.70.380">
    <property type="entry name" value="Ferrodoxin-fold anticodon-binding domain"/>
    <property type="match status" value="1"/>
</dbReference>
<evidence type="ECO:0000256" key="9">
    <source>
        <dbReference type="ARBA" id="ARBA00022840"/>
    </source>
</evidence>
<dbReference type="PROSITE" id="PS50886">
    <property type="entry name" value="TRBD"/>
    <property type="match status" value="1"/>
</dbReference>
<evidence type="ECO:0000313" key="21">
    <source>
        <dbReference type="Proteomes" id="UP001139125"/>
    </source>
</evidence>
<keyword evidence="5 16" id="KW-0820">tRNA-binding</keyword>
<dbReference type="InterPro" id="IPR020825">
    <property type="entry name" value="Phe-tRNA_synthase-like_B3/B4"/>
</dbReference>
<dbReference type="PROSITE" id="PS51447">
    <property type="entry name" value="FDX_ACB"/>
    <property type="match status" value="1"/>
</dbReference>
<evidence type="ECO:0000259" key="19">
    <source>
        <dbReference type="PROSITE" id="PS51483"/>
    </source>
</evidence>
<feature type="binding site" evidence="15">
    <location>
        <position position="461"/>
    </location>
    <ligand>
        <name>Mg(2+)</name>
        <dbReference type="ChEBI" id="CHEBI:18420"/>
        <note>shared with alpha subunit</note>
    </ligand>
</feature>
<dbReference type="Gene3D" id="3.30.930.10">
    <property type="entry name" value="Bira Bifunctional Protein, Domain 2"/>
    <property type="match status" value="1"/>
</dbReference>
<keyword evidence="6 15" id="KW-0436">Ligase</keyword>
<feature type="binding site" evidence="15">
    <location>
        <position position="467"/>
    </location>
    <ligand>
        <name>Mg(2+)</name>
        <dbReference type="ChEBI" id="CHEBI:18420"/>
        <note>shared with alpha subunit</note>
    </ligand>
</feature>
<feature type="domain" description="TRNA-binding" evidence="17">
    <location>
        <begin position="39"/>
        <end position="153"/>
    </location>
</feature>
<evidence type="ECO:0000256" key="11">
    <source>
        <dbReference type="ARBA" id="ARBA00022884"/>
    </source>
</evidence>
<evidence type="ECO:0000256" key="13">
    <source>
        <dbReference type="ARBA" id="ARBA00023146"/>
    </source>
</evidence>
<evidence type="ECO:0000256" key="14">
    <source>
        <dbReference type="ARBA" id="ARBA00049255"/>
    </source>
</evidence>
<dbReference type="InterPro" id="IPR033714">
    <property type="entry name" value="tRNA_bind_bactPheRS"/>
</dbReference>
<dbReference type="FunFam" id="3.30.70.380:FF:000001">
    <property type="entry name" value="Phenylalanine--tRNA ligase beta subunit"/>
    <property type="match status" value="1"/>
</dbReference>
<dbReference type="InterPro" id="IPR012340">
    <property type="entry name" value="NA-bd_OB-fold"/>
</dbReference>
<dbReference type="Pfam" id="PF03484">
    <property type="entry name" value="B5"/>
    <property type="match status" value="1"/>
</dbReference>
<dbReference type="HAMAP" id="MF_00283">
    <property type="entry name" value="Phe_tRNA_synth_beta1"/>
    <property type="match status" value="1"/>
</dbReference>
<organism evidence="20 21">
    <name type="scientific">Gracilimonas sediminicola</name>
    <dbReference type="NCBI Taxonomy" id="2952158"/>
    <lineage>
        <taxon>Bacteria</taxon>
        <taxon>Pseudomonadati</taxon>
        <taxon>Balneolota</taxon>
        <taxon>Balneolia</taxon>
        <taxon>Balneolales</taxon>
        <taxon>Balneolaceae</taxon>
        <taxon>Gracilimonas</taxon>
    </lineage>
</organism>
<keyword evidence="8 15" id="KW-0547">Nucleotide-binding</keyword>
<dbReference type="FunFam" id="3.50.40.10:FF:000001">
    <property type="entry name" value="Phenylalanine--tRNA ligase beta subunit"/>
    <property type="match status" value="1"/>
</dbReference>
<keyword evidence="13 15" id="KW-0030">Aminoacyl-tRNA synthetase</keyword>
<dbReference type="SUPFAM" id="SSF46955">
    <property type="entry name" value="Putative DNA-binding domain"/>
    <property type="match status" value="1"/>
</dbReference>
<dbReference type="GO" id="GO:0005524">
    <property type="term" value="F:ATP binding"/>
    <property type="evidence" value="ECO:0007669"/>
    <property type="project" value="UniProtKB-UniRule"/>
</dbReference>
<dbReference type="InterPro" id="IPR002547">
    <property type="entry name" value="tRNA-bd_dom"/>
</dbReference>
<dbReference type="Pfam" id="PF03483">
    <property type="entry name" value="B3_4"/>
    <property type="match status" value="1"/>
</dbReference>
<comment type="similarity">
    <text evidence="2 15">Belongs to the phenylalanyl-tRNA synthetase beta subunit family. Type 1 subfamily.</text>
</comment>
<dbReference type="SMART" id="SM00873">
    <property type="entry name" value="B3_4"/>
    <property type="match status" value="1"/>
</dbReference>
<evidence type="ECO:0000256" key="15">
    <source>
        <dbReference type="HAMAP-Rule" id="MF_00283"/>
    </source>
</evidence>
<dbReference type="SUPFAM" id="SSF50249">
    <property type="entry name" value="Nucleic acid-binding proteins"/>
    <property type="match status" value="1"/>
</dbReference>
<dbReference type="SUPFAM" id="SSF54991">
    <property type="entry name" value="Anticodon-binding domain of PheRS"/>
    <property type="match status" value="1"/>
</dbReference>
<feature type="domain" description="B5" evidence="19">
    <location>
        <begin position="407"/>
        <end position="483"/>
    </location>
</feature>
<dbReference type="InterPro" id="IPR045060">
    <property type="entry name" value="Phe-tRNA-ligase_IIc_bsu"/>
</dbReference>
<dbReference type="GO" id="GO:0000049">
    <property type="term" value="F:tRNA binding"/>
    <property type="evidence" value="ECO:0007669"/>
    <property type="project" value="UniProtKB-UniRule"/>
</dbReference>
<dbReference type="EMBL" id="JANDBC010000003">
    <property type="protein sequence ID" value="MCP9292960.1"/>
    <property type="molecule type" value="Genomic_DNA"/>
</dbReference>
<dbReference type="InterPro" id="IPR036690">
    <property type="entry name" value="Fdx_antiC-bd_sf"/>
</dbReference>
<evidence type="ECO:0000256" key="1">
    <source>
        <dbReference type="ARBA" id="ARBA00004496"/>
    </source>
</evidence>
<feature type="binding site" evidence="15">
    <location>
        <position position="471"/>
    </location>
    <ligand>
        <name>Mg(2+)</name>
        <dbReference type="ChEBI" id="CHEBI:18420"/>
        <note>shared with alpha subunit</note>
    </ligand>
</feature>
<dbReference type="Pfam" id="PF03147">
    <property type="entry name" value="FDX-ACB"/>
    <property type="match status" value="1"/>
</dbReference>
<evidence type="ECO:0000256" key="12">
    <source>
        <dbReference type="ARBA" id="ARBA00022917"/>
    </source>
</evidence>
<dbReference type="SUPFAM" id="SSF56037">
    <property type="entry name" value="PheT/TilS domain"/>
    <property type="match status" value="1"/>
</dbReference>
<proteinExistence type="inferred from homology"/>
<dbReference type="Gene3D" id="3.30.56.10">
    <property type="match status" value="2"/>
</dbReference>
<gene>
    <name evidence="15 20" type="primary">pheT</name>
    <name evidence="20" type="ORF">NM125_15325</name>
</gene>
<dbReference type="RefSeq" id="WP_255135859.1">
    <property type="nucleotide sequence ID" value="NZ_JANDBC010000003.1"/>
</dbReference>
<dbReference type="SUPFAM" id="SSF55681">
    <property type="entry name" value="Class II aaRS and biotin synthetases"/>
    <property type="match status" value="1"/>
</dbReference>
<dbReference type="InterPro" id="IPR009061">
    <property type="entry name" value="DNA-bd_dom_put_sf"/>
</dbReference>
<evidence type="ECO:0000256" key="8">
    <source>
        <dbReference type="ARBA" id="ARBA00022741"/>
    </source>
</evidence>
<dbReference type="Gene3D" id="2.40.50.140">
    <property type="entry name" value="Nucleic acid-binding proteins"/>
    <property type="match status" value="1"/>
</dbReference>
<dbReference type="PROSITE" id="PS51483">
    <property type="entry name" value="B5"/>
    <property type="match status" value="1"/>
</dbReference>